<protein>
    <submittedName>
        <fullName evidence="2">Uncharacterized protein</fullName>
    </submittedName>
</protein>
<evidence type="ECO:0000313" key="2">
    <source>
        <dbReference type="EMBL" id="KAG2848715.1"/>
    </source>
</evidence>
<dbReference type="EMBL" id="RCMG01000763">
    <property type="protein sequence ID" value="KAG2848715.1"/>
    <property type="molecule type" value="Genomic_DNA"/>
</dbReference>
<organism evidence="2 3">
    <name type="scientific">Phytophthora cactorum</name>
    <dbReference type="NCBI Taxonomy" id="29920"/>
    <lineage>
        <taxon>Eukaryota</taxon>
        <taxon>Sar</taxon>
        <taxon>Stramenopiles</taxon>
        <taxon>Oomycota</taxon>
        <taxon>Peronosporomycetes</taxon>
        <taxon>Peronosporales</taxon>
        <taxon>Peronosporaceae</taxon>
        <taxon>Phytophthora</taxon>
    </lineage>
</organism>
<comment type="caution">
    <text evidence="2">The sequence shown here is derived from an EMBL/GenBank/DDBJ whole genome shotgun (WGS) entry which is preliminary data.</text>
</comment>
<name>A0A8T0YE91_9STRA</name>
<accession>A0A8T0YE91</accession>
<evidence type="ECO:0000256" key="1">
    <source>
        <dbReference type="SAM" id="MobiDB-lite"/>
    </source>
</evidence>
<feature type="region of interest" description="Disordered" evidence="1">
    <location>
        <begin position="1"/>
        <end position="20"/>
    </location>
</feature>
<gene>
    <name evidence="2" type="ORF">PC113_g17539</name>
</gene>
<dbReference type="Proteomes" id="UP000735874">
    <property type="component" value="Unassembled WGS sequence"/>
</dbReference>
<sequence>MEQRREQLRTRSQQWHTQRGMELGELQQNKEDITVFGSYSRSSGNTGTGSLFVLIASEITDMDLRGRAAEVPPMYYRCASIVKTVCSVRVHTKGMS</sequence>
<proteinExistence type="predicted"/>
<evidence type="ECO:0000313" key="3">
    <source>
        <dbReference type="Proteomes" id="UP000735874"/>
    </source>
</evidence>
<reference evidence="2" key="1">
    <citation type="submission" date="2018-10" db="EMBL/GenBank/DDBJ databases">
        <title>Effector identification in a new, highly contiguous assembly of the strawberry crown rot pathogen Phytophthora cactorum.</title>
        <authorList>
            <person name="Armitage A.D."/>
            <person name="Nellist C.F."/>
            <person name="Bates H."/>
            <person name="Vickerstaff R.J."/>
            <person name="Harrison R.J."/>
        </authorList>
    </citation>
    <scope>NUCLEOTIDE SEQUENCE</scope>
    <source>
        <strain evidence="2">15-7</strain>
    </source>
</reference>
<dbReference type="AlphaFoldDB" id="A0A8T0YE91"/>